<protein>
    <submittedName>
        <fullName evidence="2">Uncharacterized protein</fullName>
    </submittedName>
</protein>
<keyword evidence="1" id="KW-1133">Transmembrane helix</keyword>
<accession>A0A822V4Q4</accession>
<gene>
    <name evidence="2" type="ORF">AGR4A_Lc60155</name>
</gene>
<dbReference type="EMBL" id="FCNL01000036">
    <property type="protein sequence ID" value="CVI23781.1"/>
    <property type="molecule type" value="Genomic_DNA"/>
</dbReference>
<sequence>MNVMAWTSVPLSSRTIFCSLIVKVNSTIFGPPSAFCVWACTNGGLTRSTFTRGSAAISALVNGLAAAFFSSAALAADGMTMGATAPANAAPARILRRVMWKVSVIIFLLSLLGQSMLRSVTAFVAEGRKYNLRWSKLRVGPPATFWQAVTTSCGGVAPPLCLFAKKRDGLAPRHMSRPNEEHYNEW</sequence>
<dbReference type="AlphaFoldDB" id="A0A822V4Q4"/>
<reference evidence="2 3" key="1">
    <citation type="submission" date="2016-01" db="EMBL/GenBank/DDBJ databases">
        <authorList>
            <person name="Regsiter A."/>
            <person name="william w."/>
        </authorList>
    </citation>
    <scope>NUCLEOTIDE SEQUENCE [LARGE SCALE GENOMIC DNA]</scope>
    <source>
        <strain evidence="2 3">B6</strain>
    </source>
</reference>
<feature type="transmembrane region" description="Helical" evidence="1">
    <location>
        <begin position="145"/>
        <end position="164"/>
    </location>
</feature>
<keyword evidence="1" id="KW-0472">Membrane</keyword>
<feature type="transmembrane region" description="Helical" evidence="1">
    <location>
        <begin position="102"/>
        <end position="125"/>
    </location>
</feature>
<evidence type="ECO:0000313" key="3">
    <source>
        <dbReference type="Proteomes" id="UP000192074"/>
    </source>
</evidence>
<proteinExistence type="predicted"/>
<keyword evidence="1" id="KW-0812">Transmembrane</keyword>
<comment type="caution">
    <text evidence="2">The sequence shown here is derived from an EMBL/GenBank/DDBJ whole genome shotgun (WGS) entry which is preliminary data.</text>
</comment>
<name>A0A822V4Q4_AGRTU</name>
<evidence type="ECO:0000256" key="1">
    <source>
        <dbReference type="SAM" id="Phobius"/>
    </source>
</evidence>
<dbReference type="Proteomes" id="UP000192074">
    <property type="component" value="Unassembled WGS sequence"/>
</dbReference>
<organism evidence="2 3">
    <name type="scientific">Agrobacterium tumefaciens str. B6</name>
    <dbReference type="NCBI Taxonomy" id="1183423"/>
    <lineage>
        <taxon>Bacteria</taxon>
        <taxon>Pseudomonadati</taxon>
        <taxon>Pseudomonadota</taxon>
        <taxon>Alphaproteobacteria</taxon>
        <taxon>Hyphomicrobiales</taxon>
        <taxon>Rhizobiaceae</taxon>
        <taxon>Rhizobium/Agrobacterium group</taxon>
        <taxon>Agrobacterium</taxon>
        <taxon>Agrobacterium tumefaciens complex</taxon>
    </lineage>
</organism>
<feature type="transmembrane region" description="Helical" evidence="1">
    <location>
        <begin position="55"/>
        <end position="76"/>
    </location>
</feature>
<evidence type="ECO:0000313" key="2">
    <source>
        <dbReference type="EMBL" id="CVI23781.1"/>
    </source>
</evidence>